<keyword evidence="7" id="KW-0679">Respiratory chain</keyword>
<protein>
    <recommendedName>
        <fullName evidence="5">NADH dehydrogenase [ubiquinone] 1 alpha subcomplex subunit 7</fullName>
    </recommendedName>
    <alternativeName>
        <fullName evidence="14">Complex I-B14.5a</fullName>
    </alternativeName>
    <alternativeName>
        <fullName evidence="13">NADH-ubiquinone oxidoreductase subunit B14.5a</fullName>
    </alternativeName>
</protein>
<evidence type="ECO:0000256" key="11">
    <source>
        <dbReference type="ARBA" id="ARBA00023128"/>
    </source>
</evidence>
<keyword evidence="9" id="KW-0249">Electron transport</keyword>
<comment type="function">
    <text evidence="1">Accessory subunit of the mitochondrial membrane respiratory chain NADH dehydrogenase (Complex I), that is believed not to be involved in catalysis. Complex I functions in the transfer of electrons from NADH to the respiratory chain. The immediate electron acceptor for the enzyme is believed to be ubiquinone.</text>
</comment>
<comment type="similarity">
    <text evidence="3">Belongs to the complex I NDUFA7 subunit family.</text>
</comment>
<evidence type="ECO:0000256" key="1">
    <source>
        <dbReference type="ARBA" id="ARBA00003195"/>
    </source>
</evidence>
<evidence type="ECO:0000256" key="10">
    <source>
        <dbReference type="ARBA" id="ARBA00022990"/>
    </source>
</evidence>
<keyword evidence="12" id="KW-0472">Membrane</keyword>
<keyword evidence="15" id="KW-1185">Reference proteome</keyword>
<keyword evidence="8" id="KW-0999">Mitochondrion inner membrane</keyword>
<evidence type="ECO:0000256" key="4">
    <source>
        <dbReference type="ARBA" id="ARBA00011533"/>
    </source>
</evidence>
<evidence type="ECO:0000256" key="9">
    <source>
        <dbReference type="ARBA" id="ARBA00022982"/>
    </source>
</evidence>
<evidence type="ECO:0000313" key="15">
    <source>
        <dbReference type="Proteomes" id="UP000694888"/>
    </source>
</evidence>
<proteinExistence type="inferred from homology"/>
<evidence type="ECO:0000256" key="7">
    <source>
        <dbReference type="ARBA" id="ARBA00022660"/>
    </source>
</evidence>
<dbReference type="InterPro" id="IPR009947">
    <property type="entry name" value="NDUA7"/>
</dbReference>
<dbReference type="PANTHER" id="PTHR12485">
    <property type="entry name" value="NADH-UBIQUINONE OXIDOREDUCTASE SUBUNIT B"/>
    <property type="match status" value="1"/>
</dbReference>
<evidence type="ECO:0000256" key="6">
    <source>
        <dbReference type="ARBA" id="ARBA00022448"/>
    </source>
</evidence>
<dbReference type="PANTHER" id="PTHR12485:SF1">
    <property type="entry name" value="NADH DEHYDROGENASE [UBIQUINONE] 1 ALPHA SUBCOMPLEX SUBUNIT 7"/>
    <property type="match status" value="1"/>
</dbReference>
<evidence type="ECO:0000256" key="14">
    <source>
        <dbReference type="ARBA" id="ARBA00033401"/>
    </source>
</evidence>
<keyword evidence="11" id="KW-0496">Mitochondrion</keyword>
<keyword evidence="10" id="KW-0007">Acetylation</keyword>
<keyword evidence="6" id="KW-0813">Transport</keyword>
<reference evidence="16" key="1">
    <citation type="submission" date="2025-08" db="UniProtKB">
        <authorList>
            <consortium name="RefSeq"/>
        </authorList>
    </citation>
    <scope>IDENTIFICATION</scope>
</reference>
<evidence type="ECO:0000256" key="12">
    <source>
        <dbReference type="ARBA" id="ARBA00023136"/>
    </source>
</evidence>
<evidence type="ECO:0000256" key="3">
    <source>
        <dbReference type="ARBA" id="ARBA00005482"/>
    </source>
</evidence>
<evidence type="ECO:0000313" key="16">
    <source>
        <dbReference type="RefSeq" id="XP_005105986.1"/>
    </source>
</evidence>
<accession>A0ABM0K0N9</accession>
<comment type="subunit">
    <text evidence="4">Complex I is composed of 45 different subunits.</text>
</comment>
<organism evidence="15 16">
    <name type="scientific">Aplysia californica</name>
    <name type="common">California sea hare</name>
    <dbReference type="NCBI Taxonomy" id="6500"/>
    <lineage>
        <taxon>Eukaryota</taxon>
        <taxon>Metazoa</taxon>
        <taxon>Spiralia</taxon>
        <taxon>Lophotrochozoa</taxon>
        <taxon>Mollusca</taxon>
        <taxon>Gastropoda</taxon>
        <taxon>Heterobranchia</taxon>
        <taxon>Euthyneura</taxon>
        <taxon>Tectipleura</taxon>
        <taxon>Aplysiida</taxon>
        <taxon>Aplysioidea</taxon>
        <taxon>Aplysiidae</taxon>
        <taxon>Aplysia</taxon>
    </lineage>
</organism>
<gene>
    <name evidence="16" type="primary">LOC101848459</name>
</gene>
<evidence type="ECO:0000256" key="2">
    <source>
        <dbReference type="ARBA" id="ARBA00004443"/>
    </source>
</evidence>
<dbReference type="RefSeq" id="XP_005105986.1">
    <property type="nucleotide sequence ID" value="XM_005105929.3"/>
</dbReference>
<name>A0ABM0K0N9_APLCA</name>
<evidence type="ECO:0000256" key="13">
    <source>
        <dbReference type="ARBA" id="ARBA00030360"/>
    </source>
</evidence>
<evidence type="ECO:0000256" key="8">
    <source>
        <dbReference type="ARBA" id="ARBA00022792"/>
    </source>
</evidence>
<evidence type="ECO:0000256" key="5">
    <source>
        <dbReference type="ARBA" id="ARBA00016383"/>
    </source>
</evidence>
<sequence>MAAKPNFRDVTPLLSRLRNWLLSHDELKTTHRYEGFIGKRTQPLPNLPPGVSHKLSNNYYLTRDGRREVAPPAAVFDASKNLLEAGESSGPKKPALPGFSYNWQTGRLEDGVKK</sequence>
<dbReference type="Proteomes" id="UP000694888">
    <property type="component" value="Unplaced"/>
</dbReference>
<dbReference type="Pfam" id="PF07347">
    <property type="entry name" value="CI-B14_5a"/>
    <property type="match status" value="1"/>
</dbReference>
<dbReference type="GeneID" id="101848459"/>
<comment type="subcellular location">
    <subcellularLocation>
        <location evidence="2">Mitochondrion inner membrane</location>
        <topology evidence="2">Peripheral membrane protein</topology>
        <orientation evidence="2">Matrix side</orientation>
    </subcellularLocation>
</comment>